<dbReference type="AlphaFoldDB" id="A0A8T0GSB2"/>
<dbReference type="Proteomes" id="UP000822688">
    <property type="component" value="Chromosome 9"/>
</dbReference>
<gene>
    <name evidence="1" type="ORF">KC19_9G156100</name>
</gene>
<evidence type="ECO:0000313" key="2">
    <source>
        <dbReference type="Proteomes" id="UP000822688"/>
    </source>
</evidence>
<protein>
    <submittedName>
        <fullName evidence="1">Uncharacterized protein</fullName>
    </submittedName>
</protein>
<name>A0A8T0GSB2_CERPU</name>
<organism evidence="1 2">
    <name type="scientific">Ceratodon purpureus</name>
    <name type="common">Fire moss</name>
    <name type="synonym">Dicranum purpureum</name>
    <dbReference type="NCBI Taxonomy" id="3225"/>
    <lineage>
        <taxon>Eukaryota</taxon>
        <taxon>Viridiplantae</taxon>
        <taxon>Streptophyta</taxon>
        <taxon>Embryophyta</taxon>
        <taxon>Bryophyta</taxon>
        <taxon>Bryophytina</taxon>
        <taxon>Bryopsida</taxon>
        <taxon>Dicranidae</taxon>
        <taxon>Pseudoditrichales</taxon>
        <taxon>Ditrichaceae</taxon>
        <taxon>Ceratodon</taxon>
    </lineage>
</organism>
<dbReference type="EMBL" id="CM026430">
    <property type="protein sequence ID" value="KAG0562561.1"/>
    <property type="molecule type" value="Genomic_DNA"/>
</dbReference>
<keyword evidence="2" id="KW-1185">Reference proteome</keyword>
<sequence length="169" mass="18645">MAASSSMHSSMYYSCPMAKTTHASNDHMNTYANIASQIDSTQIIGQSSPHPKLFIYLSSVMCSHISNHEILQTLHQYDLRSGAVLAASEAQSSSVDDLMEVNARLLSGGVVDDDAQELIVGRLVQWPPSQVLSLGDPSAVLSRLLALFFQYPWNVQHFARFSMQMFSCE</sequence>
<accession>A0A8T0GSB2</accession>
<comment type="caution">
    <text evidence="1">The sequence shown here is derived from an EMBL/GenBank/DDBJ whole genome shotgun (WGS) entry which is preliminary data.</text>
</comment>
<proteinExistence type="predicted"/>
<evidence type="ECO:0000313" key="1">
    <source>
        <dbReference type="EMBL" id="KAG0562561.1"/>
    </source>
</evidence>
<reference evidence="1" key="1">
    <citation type="submission" date="2020-06" db="EMBL/GenBank/DDBJ databases">
        <title>WGS assembly of Ceratodon purpureus strain R40.</title>
        <authorList>
            <person name="Carey S.B."/>
            <person name="Jenkins J."/>
            <person name="Shu S."/>
            <person name="Lovell J.T."/>
            <person name="Sreedasyam A."/>
            <person name="Maumus F."/>
            <person name="Tiley G.P."/>
            <person name="Fernandez-Pozo N."/>
            <person name="Barry K."/>
            <person name="Chen C."/>
            <person name="Wang M."/>
            <person name="Lipzen A."/>
            <person name="Daum C."/>
            <person name="Saski C.A."/>
            <person name="Payton A.C."/>
            <person name="Mcbreen J.C."/>
            <person name="Conrad R.E."/>
            <person name="Kollar L.M."/>
            <person name="Olsson S."/>
            <person name="Huttunen S."/>
            <person name="Landis J.B."/>
            <person name="Wickett N.J."/>
            <person name="Johnson M.G."/>
            <person name="Rensing S.A."/>
            <person name="Grimwood J."/>
            <person name="Schmutz J."/>
            <person name="Mcdaniel S.F."/>
        </authorList>
    </citation>
    <scope>NUCLEOTIDE SEQUENCE</scope>
    <source>
        <strain evidence="1">R40</strain>
    </source>
</reference>